<sequence length="201" mass="23235">MGANLCTLSGISLKDCIKPKQNRTRCAKIFKRKKIEKKILPIGKKFAPEEDWILSSSSEIRQSKKRVHPCSTRFRGELPKDSLNLTLCLKERMKSRSEMGEGLTSDCSLVTRSFCEKSQKNRVRFKLPHTVIFYKPEEPYREDDEEENEEALLMPYYSSEDDSFSSPKCRELFSFETSEEPILRLAVDVLPHVFVSSKISN</sequence>
<comment type="caution">
    <text evidence="1">The sequence shown here is derived from an EMBL/GenBank/DDBJ whole genome shotgun (WGS) entry which is preliminary data.</text>
</comment>
<name>A0ACB0JX48_TRIPR</name>
<dbReference type="Proteomes" id="UP001177021">
    <property type="component" value="Unassembled WGS sequence"/>
</dbReference>
<dbReference type="EMBL" id="CASHSV030000109">
    <property type="protein sequence ID" value="CAJ2649436.1"/>
    <property type="molecule type" value="Genomic_DNA"/>
</dbReference>
<proteinExistence type="predicted"/>
<keyword evidence="2" id="KW-1185">Reference proteome</keyword>
<accession>A0ACB0JX48</accession>
<reference evidence="1" key="1">
    <citation type="submission" date="2023-10" db="EMBL/GenBank/DDBJ databases">
        <authorList>
            <person name="Rodriguez Cubillos JULIANA M."/>
            <person name="De Vega J."/>
        </authorList>
    </citation>
    <scope>NUCLEOTIDE SEQUENCE</scope>
</reference>
<protein>
    <submittedName>
        <fullName evidence="1">Uncharacterized protein</fullName>
    </submittedName>
</protein>
<evidence type="ECO:0000313" key="1">
    <source>
        <dbReference type="EMBL" id="CAJ2649436.1"/>
    </source>
</evidence>
<organism evidence="1 2">
    <name type="scientific">Trifolium pratense</name>
    <name type="common">Red clover</name>
    <dbReference type="NCBI Taxonomy" id="57577"/>
    <lineage>
        <taxon>Eukaryota</taxon>
        <taxon>Viridiplantae</taxon>
        <taxon>Streptophyta</taxon>
        <taxon>Embryophyta</taxon>
        <taxon>Tracheophyta</taxon>
        <taxon>Spermatophyta</taxon>
        <taxon>Magnoliopsida</taxon>
        <taxon>eudicotyledons</taxon>
        <taxon>Gunneridae</taxon>
        <taxon>Pentapetalae</taxon>
        <taxon>rosids</taxon>
        <taxon>fabids</taxon>
        <taxon>Fabales</taxon>
        <taxon>Fabaceae</taxon>
        <taxon>Papilionoideae</taxon>
        <taxon>50 kb inversion clade</taxon>
        <taxon>NPAAA clade</taxon>
        <taxon>Hologalegina</taxon>
        <taxon>IRL clade</taxon>
        <taxon>Trifolieae</taxon>
        <taxon>Trifolium</taxon>
    </lineage>
</organism>
<gene>
    <name evidence="1" type="ORF">MILVUS5_LOCUS17537</name>
</gene>
<evidence type="ECO:0000313" key="2">
    <source>
        <dbReference type="Proteomes" id="UP001177021"/>
    </source>
</evidence>